<dbReference type="Proteomes" id="UP000028713">
    <property type="component" value="Unassembled WGS sequence"/>
</dbReference>
<evidence type="ECO:0000313" key="3">
    <source>
        <dbReference type="Proteomes" id="UP000028713"/>
    </source>
</evidence>
<protein>
    <recommendedName>
        <fullName evidence="4">Lipoprotein</fullName>
    </recommendedName>
</protein>
<dbReference type="STRING" id="236814.IX39_14585"/>
<comment type="caution">
    <text evidence="2">The sequence shown here is derived from an EMBL/GenBank/DDBJ whole genome shotgun (WGS) entry which is preliminary data.</text>
</comment>
<reference evidence="2 3" key="1">
    <citation type="submission" date="2014-07" db="EMBL/GenBank/DDBJ databases">
        <title>Genome of Chryseobacterium formosense LMG 24722.</title>
        <authorList>
            <person name="Pipes S.E."/>
            <person name="Stropko S.J."/>
            <person name="Newman J.D."/>
        </authorList>
    </citation>
    <scope>NUCLEOTIDE SEQUENCE [LARGE SCALE GENOMIC DNA]</scope>
    <source>
        <strain evidence="2 3">LMG 24722</strain>
    </source>
</reference>
<evidence type="ECO:0000256" key="1">
    <source>
        <dbReference type="SAM" id="SignalP"/>
    </source>
</evidence>
<dbReference type="EMBL" id="JPRP01000002">
    <property type="protein sequence ID" value="KFE98655.1"/>
    <property type="molecule type" value="Genomic_DNA"/>
</dbReference>
<dbReference type="OrthoDB" id="1275009at2"/>
<keyword evidence="3" id="KW-1185">Reference proteome</keyword>
<organism evidence="2 3">
    <name type="scientific">Chryseobacterium formosense</name>
    <dbReference type="NCBI Taxonomy" id="236814"/>
    <lineage>
        <taxon>Bacteria</taxon>
        <taxon>Pseudomonadati</taxon>
        <taxon>Bacteroidota</taxon>
        <taxon>Flavobacteriia</taxon>
        <taxon>Flavobacteriales</taxon>
        <taxon>Weeksellaceae</taxon>
        <taxon>Chryseobacterium group</taxon>
        <taxon>Chryseobacterium</taxon>
    </lineage>
</organism>
<dbReference type="AlphaFoldDB" id="A0A085Z2J2"/>
<gene>
    <name evidence="2" type="ORF">IX39_14585</name>
</gene>
<dbReference type="PROSITE" id="PS51257">
    <property type="entry name" value="PROKAR_LIPOPROTEIN"/>
    <property type="match status" value="1"/>
</dbReference>
<evidence type="ECO:0008006" key="4">
    <source>
        <dbReference type="Google" id="ProtNLM"/>
    </source>
</evidence>
<dbReference type="RefSeq" id="WP_034677904.1">
    <property type="nucleotide sequence ID" value="NZ_FPAP01000002.1"/>
</dbReference>
<sequence length="125" mass="13138">MKSILSVLIIILVTSCSSLKYSAAKNPDNYTNIKAGNKYTFLQADGSKIPMVITSISKDSIIGTRKNERIFIAKNNITEIRKDKTAIAVVATAGGIASLTTLVVVMIKATDVVADTAAAFGSGAN</sequence>
<evidence type="ECO:0000313" key="2">
    <source>
        <dbReference type="EMBL" id="KFE98655.1"/>
    </source>
</evidence>
<name>A0A085Z2J2_9FLAO</name>
<accession>A0A085Z2J2</accession>
<keyword evidence="1" id="KW-0732">Signal</keyword>
<feature type="chain" id="PRO_5001800464" description="Lipoprotein" evidence="1">
    <location>
        <begin position="21"/>
        <end position="125"/>
    </location>
</feature>
<proteinExistence type="predicted"/>
<dbReference type="eggNOG" id="ENOG5033XEA">
    <property type="taxonomic scope" value="Bacteria"/>
</dbReference>
<feature type="signal peptide" evidence="1">
    <location>
        <begin position="1"/>
        <end position="20"/>
    </location>
</feature>